<comment type="caution">
    <text evidence="1">The sequence shown here is derived from an EMBL/GenBank/DDBJ whole genome shotgun (WGS) entry which is preliminary data.</text>
</comment>
<accession>A0AAE1V1W7</accession>
<keyword evidence="2" id="KW-1185">Reference proteome</keyword>
<gene>
    <name evidence="1" type="ORF">RND71_027620</name>
</gene>
<organism evidence="1 2">
    <name type="scientific">Anisodus tanguticus</name>
    <dbReference type="NCBI Taxonomy" id="243964"/>
    <lineage>
        <taxon>Eukaryota</taxon>
        <taxon>Viridiplantae</taxon>
        <taxon>Streptophyta</taxon>
        <taxon>Embryophyta</taxon>
        <taxon>Tracheophyta</taxon>
        <taxon>Spermatophyta</taxon>
        <taxon>Magnoliopsida</taxon>
        <taxon>eudicotyledons</taxon>
        <taxon>Gunneridae</taxon>
        <taxon>Pentapetalae</taxon>
        <taxon>asterids</taxon>
        <taxon>lamiids</taxon>
        <taxon>Solanales</taxon>
        <taxon>Solanaceae</taxon>
        <taxon>Solanoideae</taxon>
        <taxon>Hyoscyameae</taxon>
        <taxon>Anisodus</taxon>
    </lineage>
</organism>
<proteinExistence type="predicted"/>
<dbReference type="Proteomes" id="UP001291623">
    <property type="component" value="Unassembled WGS sequence"/>
</dbReference>
<sequence length="53" mass="5920">MQLLWTPENSLLCCGRDGKIYIAALNVVTDPNNNFGLHILGCLSEQRFAISRI</sequence>
<name>A0AAE1V1W7_9SOLA</name>
<evidence type="ECO:0000313" key="2">
    <source>
        <dbReference type="Proteomes" id="UP001291623"/>
    </source>
</evidence>
<evidence type="ECO:0000313" key="1">
    <source>
        <dbReference type="EMBL" id="KAK4352102.1"/>
    </source>
</evidence>
<reference evidence="1" key="1">
    <citation type="submission" date="2023-12" db="EMBL/GenBank/DDBJ databases">
        <title>Genome assembly of Anisodus tanguticus.</title>
        <authorList>
            <person name="Wang Y.-J."/>
        </authorList>
    </citation>
    <scope>NUCLEOTIDE SEQUENCE</scope>
    <source>
        <strain evidence="1">KB-2021</strain>
        <tissue evidence="1">Leaf</tissue>
    </source>
</reference>
<protein>
    <submittedName>
        <fullName evidence="1">Uncharacterized protein</fullName>
    </submittedName>
</protein>
<dbReference type="AlphaFoldDB" id="A0AAE1V1W7"/>
<dbReference type="EMBL" id="JAVYJV010000015">
    <property type="protein sequence ID" value="KAK4352102.1"/>
    <property type="molecule type" value="Genomic_DNA"/>
</dbReference>